<dbReference type="AlphaFoldDB" id="A0A0F9I0M4"/>
<sequence>MTDKIDLKQLAEWCGLEVDEFTQTWTNCLNVRKLDGGLWFAFNPFCPHQTCAYSREILREAVIKEAKALRIIIQVDYLLSRLLVIKGHKSIYRSADDYEVKTVFSIVETESESHAWADALAWLMKGDEHAKG</sequence>
<gene>
    <name evidence="1" type="ORF">LCGC14_1934780</name>
</gene>
<accession>A0A0F9I0M4</accession>
<organism evidence="1">
    <name type="scientific">marine sediment metagenome</name>
    <dbReference type="NCBI Taxonomy" id="412755"/>
    <lineage>
        <taxon>unclassified sequences</taxon>
        <taxon>metagenomes</taxon>
        <taxon>ecological metagenomes</taxon>
    </lineage>
</organism>
<name>A0A0F9I0M4_9ZZZZ</name>
<dbReference type="EMBL" id="LAZR01020839">
    <property type="protein sequence ID" value="KKL87425.1"/>
    <property type="molecule type" value="Genomic_DNA"/>
</dbReference>
<protein>
    <submittedName>
        <fullName evidence="1">Uncharacterized protein</fullName>
    </submittedName>
</protein>
<proteinExistence type="predicted"/>
<comment type="caution">
    <text evidence="1">The sequence shown here is derived from an EMBL/GenBank/DDBJ whole genome shotgun (WGS) entry which is preliminary data.</text>
</comment>
<evidence type="ECO:0000313" key="1">
    <source>
        <dbReference type="EMBL" id="KKL87425.1"/>
    </source>
</evidence>
<reference evidence="1" key="1">
    <citation type="journal article" date="2015" name="Nature">
        <title>Complex archaea that bridge the gap between prokaryotes and eukaryotes.</title>
        <authorList>
            <person name="Spang A."/>
            <person name="Saw J.H."/>
            <person name="Jorgensen S.L."/>
            <person name="Zaremba-Niedzwiedzka K."/>
            <person name="Martijn J."/>
            <person name="Lind A.E."/>
            <person name="van Eijk R."/>
            <person name="Schleper C."/>
            <person name="Guy L."/>
            <person name="Ettema T.J."/>
        </authorList>
    </citation>
    <scope>NUCLEOTIDE SEQUENCE</scope>
</reference>